<dbReference type="Proteomes" id="UP001195483">
    <property type="component" value="Unassembled WGS sequence"/>
</dbReference>
<evidence type="ECO:0000256" key="4">
    <source>
        <dbReference type="ARBA" id="ARBA00023180"/>
    </source>
</evidence>
<evidence type="ECO:0000313" key="7">
    <source>
        <dbReference type="EMBL" id="KAK3605226.1"/>
    </source>
</evidence>
<dbReference type="FunFam" id="1.10.640.10:FF:000003">
    <property type="entry name" value="chorion peroxidase"/>
    <property type="match status" value="1"/>
</dbReference>
<evidence type="ECO:0000256" key="3">
    <source>
        <dbReference type="ARBA" id="ARBA00022729"/>
    </source>
</evidence>
<sequence length="711" mass="78816">MGDRILLGMLTSLLGLVVLLACTEGKQRPIEDIKLFQKVKVTPAEQKKKDDILKEIMSESLPVVEAAIQAAEAEEKKFFDQGIDRVGVRNTTAFGPHMITKQRAIEIGAFGKRFGRLTKSAAETLNISAGTIDQQLSSQLSILDPFCPFLFNRPDCGQAATSRYRTIDGSCNNLNKTLWGQSFTPFERMMPAMYDNVDQPRETSTSGGLLPLARKISSQFHQPSLLSHLMPDLSHMAMEFGQFLSHDIQRNALSTGYLGSTIECCFFGLQRGDPCFPMEIPTDDPYYSQFGRTCMNFVRAISTPKLDCTLGQRQQLNQNTHYIDGSQIYGSDAQTSYSLREFVAGKLQTGGDPNIPNLLPKDPFNRNNCMLPNNDPNVQCFRAGDDRVNQQPALISLHTIFMREHNRIAAGLAALNNGWSDQVLYDEARKIVGAMLQHITYNEYLPEILGPATMNSYGLKPLTNGYFNGYDNTLNAAIKNEFSTAAFRFGHSMIHDSLKYNNGARNLTDVFLNPAIVYDTAGGVDSITKGLTDSYSQKVDERLSEQLTSHLFERQPGFGDDLAATNIQRGRDHGIPFYQLMKDTCNVRGLAHDQTVWTALNALYQNSSDIDLFSAGVSETPVHGGKIGPTFACIIAKQFEALKKGDRYYYENSGSQAFTLAQLDEIRQTTLAKVICRNTGIASILSRALVKSGANVLNCSSVSDIAYNKWL</sequence>
<evidence type="ECO:0000313" key="8">
    <source>
        <dbReference type="Proteomes" id="UP001195483"/>
    </source>
</evidence>
<keyword evidence="5" id="KW-0349">Heme</keyword>
<evidence type="ECO:0000256" key="6">
    <source>
        <dbReference type="SAM" id="SignalP"/>
    </source>
</evidence>
<dbReference type="PANTHER" id="PTHR11475:SF4">
    <property type="entry name" value="CHORION PEROXIDASE"/>
    <property type="match status" value="1"/>
</dbReference>
<name>A0AAE0T7L9_9BIVA</name>
<dbReference type="GO" id="GO:0020037">
    <property type="term" value="F:heme binding"/>
    <property type="evidence" value="ECO:0007669"/>
    <property type="project" value="InterPro"/>
</dbReference>
<keyword evidence="3 6" id="KW-0732">Signal</keyword>
<dbReference type="AlphaFoldDB" id="A0AAE0T7L9"/>
<dbReference type="EMBL" id="JAEAOA010002243">
    <property type="protein sequence ID" value="KAK3605226.1"/>
    <property type="molecule type" value="Genomic_DNA"/>
</dbReference>
<dbReference type="PROSITE" id="PS51257">
    <property type="entry name" value="PROKAR_LIPOPROTEIN"/>
    <property type="match status" value="1"/>
</dbReference>
<feature type="chain" id="PRO_5041918055" description="Peroxidase" evidence="6">
    <location>
        <begin position="26"/>
        <end position="711"/>
    </location>
</feature>
<keyword evidence="5" id="KW-0408">Iron</keyword>
<proteinExistence type="predicted"/>
<gene>
    <name evidence="7" type="ORF">CHS0354_038661</name>
</gene>
<dbReference type="Gene3D" id="1.10.640.10">
    <property type="entry name" value="Haem peroxidase domain superfamily, animal type"/>
    <property type="match status" value="1"/>
</dbReference>
<reference evidence="7" key="3">
    <citation type="submission" date="2023-05" db="EMBL/GenBank/DDBJ databases">
        <authorList>
            <person name="Smith C.H."/>
        </authorList>
    </citation>
    <scope>NUCLEOTIDE SEQUENCE</scope>
    <source>
        <strain evidence="7">CHS0354</strain>
        <tissue evidence="7">Mantle</tissue>
    </source>
</reference>
<feature type="signal peptide" evidence="6">
    <location>
        <begin position="1"/>
        <end position="25"/>
    </location>
</feature>
<protein>
    <recommendedName>
        <fullName evidence="9">Peroxidase</fullName>
    </recommendedName>
</protein>
<dbReference type="GO" id="GO:0005576">
    <property type="term" value="C:extracellular region"/>
    <property type="evidence" value="ECO:0007669"/>
    <property type="project" value="UniProtKB-SubCell"/>
</dbReference>
<evidence type="ECO:0000256" key="5">
    <source>
        <dbReference type="PIRSR" id="PIRSR619791-2"/>
    </source>
</evidence>
<comment type="caution">
    <text evidence="7">The sequence shown here is derived from an EMBL/GenBank/DDBJ whole genome shotgun (WGS) entry which is preliminary data.</text>
</comment>
<organism evidence="7 8">
    <name type="scientific">Potamilus streckersoni</name>
    <dbReference type="NCBI Taxonomy" id="2493646"/>
    <lineage>
        <taxon>Eukaryota</taxon>
        <taxon>Metazoa</taxon>
        <taxon>Spiralia</taxon>
        <taxon>Lophotrochozoa</taxon>
        <taxon>Mollusca</taxon>
        <taxon>Bivalvia</taxon>
        <taxon>Autobranchia</taxon>
        <taxon>Heteroconchia</taxon>
        <taxon>Palaeoheterodonta</taxon>
        <taxon>Unionida</taxon>
        <taxon>Unionoidea</taxon>
        <taxon>Unionidae</taxon>
        <taxon>Ambleminae</taxon>
        <taxon>Lampsilini</taxon>
        <taxon>Potamilus</taxon>
    </lineage>
</organism>
<dbReference type="PROSITE" id="PS50292">
    <property type="entry name" value="PEROXIDASE_3"/>
    <property type="match status" value="1"/>
</dbReference>
<keyword evidence="8" id="KW-1185">Reference proteome</keyword>
<dbReference type="InterPro" id="IPR010255">
    <property type="entry name" value="Haem_peroxidase_sf"/>
</dbReference>
<feature type="binding site" description="axial binding residue" evidence="5">
    <location>
        <position position="491"/>
    </location>
    <ligand>
        <name>heme b</name>
        <dbReference type="ChEBI" id="CHEBI:60344"/>
    </ligand>
    <ligandPart>
        <name>Fe</name>
        <dbReference type="ChEBI" id="CHEBI:18248"/>
    </ligandPart>
</feature>
<dbReference type="GO" id="GO:0006979">
    <property type="term" value="P:response to oxidative stress"/>
    <property type="evidence" value="ECO:0007669"/>
    <property type="project" value="InterPro"/>
</dbReference>
<keyword evidence="5" id="KW-0479">Metal-binding</keyword>
<comment type="subcellular location">
    <subcellularLocation>
        <location evidence="1">Secreted</location>
    </subcellularLocation>
</comment>
<dbReference type="InterPro" id="IPR037120">
    <property type="entry name" value="Haem_peroxidase_sf_animal"/>
</dbReference>
<dbReference type="GO" id="GO:0046872">
    <property type="term" value="F:metal ion binding"/>
    <property type="evidence" value="ECO:0007669"/>
    <property type="project" value="UniProtKB-KW"/>
</dbReference>
<evidence type="ECO:0008006" key="9">
    <source>
        <dbReference type="Google" id="ProtNLM"/>
    </source>
</evidence>
<dbReference type="PANTHER" id="PTHR11475">
    <property type="entry name" value="OXIDASE/PEROXIDASE"/>
    <property type="match status" value="1"/>
</dbReference>
<dbReference type="CDD" id="cd09823">
    <property type="entry name" value="peroxinectin_like"/>
    <property type="match status" value="1"/>
</dbReference>
<reference evidence="7" key="2">
    <citation type="journal article" date="2021" name="Genome Biol. Evol.">
        <title>Developing a high-quality reference genome for a parasitic bivalve with doubly uniparental inheritance (Bivalvia: Unionida).</title>
        <authorList>
            <person name="Smith C.H."/>
        </authorList>
    </citation>
    <scope>NUCLEOTIDE SEQUENCE</scope>
    <source>
        <strain evidence="7">CHS0354</strain>
        <tissue evidence="7">Mantle</tissue>
    </source>
</reference>
<dbReference type="PRINTS" id="PR00457">
    <property type="entry name" value="ANPEROXIDASE"/>
</dbReference>
<evidence type="ECO:0000256" key="1">
    <source>
        <dbReference type="ARBA" id="ARBA00004613"/>
    </source>
</evidence>
<keyword evidence="2" id="KW-0964">Secreted</keyword>
<keyword evidence="4" id="KW-0325">Glycoprotein</keyword>
<reference evidence="7" key="1">
    <citation type="journal article" date="2021" name="Genome Biol. Evol.">
        <title>A High-Quality Reference Genome for a Parasitic Bivalve with Doubly Uniparental Inheritance (Bivalvia: Unionida).</title>
        <authorList>
            <person name="Smith C.H."/>
        </authorList>
    </citation>
    <scope>NUCLEOTIDE SEQUENCE</scope>
    <source>
        <strain evidence="7">CHS0354</strain>
    </source>
</reference>
<dbReference type="GO" id="GO:0004601">
    <property type="term" value="F:peroxidase activity"/>
    <property type="evidence" value="ECO:0007669"/>
    <property type="project" value="InterPro"/>
</dbReference>
<dbReference type="SUPFAM" id="SSF48113">
    <property type="entry name" value="Heme-dependent peroxidases"/>
    <property type="match status" value="1"/>
</dbReference>
<dbReference type="InterPro" id="IPR019791">
    <property type="entry name" value="Haem_peroxidase_animal"/>
</dbReference>
<accession>A0AAE0T7L9</accession>
<dbReference type="Pfam" id="PF03098">
    <property type="entry name" value="An_peroxidase"/>
    <property type="match status" value="1"/>
</dbReference>
<evidence type="ECO:0000256" key="2">
    <source>
        <dbReference type="ARBA" id="ARBA00022525"/>
    </source>
</evidence>